<feature type="compositionally biased region" description="Polar residues" evidence="1">
    <location>
        <begin position="68"/>
        <end position="77"/>
    </location>
</feature>
<evidence type="ECO:0000313" key="4">
    <source>
        <dbReference type="Proteomes" id="UP000245207"/>
    </source>
</evidence>
<feature type="region of interest" description="Disordered" evidence="1">
    <location>
        <begin position="29"/>
        <end position="78"/>
    </location>
</feature>
<keyword evidence="3" id="KW-0012">Acyltransferase</keyword>
<dbReference type="STRING" id="35608.A0A2U1M5W2"/>
<proteinExistence type="predicted"/>
<dbReference type="GO" id="GO:0006357">
    <property type="term" value="P:regulation of transcription by RNA polymerase II"/>
    <property type="evidence" value="ECO:0007669"/>
    <property type="project" value="TreeGrafter"/>
</dbReference>
<dbReference type="PROSITE" id="PS51186">
    <property type="entry name" value="GNAT"/>
    <property type="match status" value="1"/>
</dbReference>
<name>A0A2U1M5W2_ARTAN</name>
<dbReference type="PANTHER" id="PTHR46309">
    <property type="entry name" value="PHD FINGER PROTEIN 12"/>
    <property type="match status" value="1"/>
</dbReference>
<dbReference type="AlphaFoldDB" id="A0A2U1M5W2"/>
<dbReference type="OrthoDB" id="429143at2759"/>
<gene>
    <name evidence="3" type="ORF">CTI12_AA417490</name>
</gene>
<dbReference type="Proteomes" id="UP000245207">
    <property type="component" value="Unassembled WGS sequence"/>
</dbReference>
<keyword evidence="3" id="KW-0808">Transferase</keyword>
<feature type="domain" description="N-acetyltransferase" evidence="2">
    <location>
        <begin position="409"/>
        <end position="571"/>
    </location>
</feature>
<sequence>MALEIMIIEGPLGLNHVNFFDEVTCDNLDTPNDDNNSQDDHHEGEGGNSLHLGSPTIDHEQGDLGHSAGSNEVSSASEMAATPLDVNTSEGVSSPLSEQTEEIKWLCYSAIHIRKKVQLLTDVVMRVSHDMIFMNLNELVFNKLKLRTRTVKRKTTNQEMELNIRPKRNIRAPKMCGFLVEPVFKRTRRQVLRLNAVNNVATETPPVANTVNNNDNSILEKQAMHDQDQMLAILVQAGWNVSDGKDPVYIDHQGIPYWSITKAFCVLAKLVQDGKAKRRESSAFALVPKDRLSNLIRRVPNEAGIQDSGVGSVEGTGHEGKQSDDRINDNQCNVCGHQDGILVCCDSFHRSCVKKVKDLNINSSSLYFCGTKCHEILTKLNESFGKKTQLQDGFSFSLLKSYDLRKRLNKIDPIKAECKAKLAQAFDILNQCFLPSIDAINNTNVIQHLVYNQGSHIRRLSYSGFFTAILEKDDEVISTATIRIHGNKLAEMPFVGTREKYWSKGMCRRLLDSIENVLGSFGVEELVLPSTSTEETLQIWTKLGFKPLKESTKQTMKYMSIAVFRAQLYFRNVFLKTRIRSFARFHSIDIVF</sequence>
<accession>A0A2U1M5W2</accession>
<dbReference type="InterPro" id="IPR016181">
    <property type="entry name" value="Acyl_CoA_acyltransferase"/>
</dbReference>
<organism evidence="3 4">
    <name type="scientific">Artemisia annua</name>
    <name type="common">Sweet wormwood</name>
    <dbReference type="NCBI Taxonomy" id="35608"/>
    <lineage>
        <taxon>Eukaryota</taxon>
        <taxon>Viridiplantae</taxon>
        <taxon>Streptophyta</taxon>
        <taxon>Embryophyta</taxon>
        <taxon>Tracheophyta</taxon>
        <taxon>Spermatophyta</taxon>
        <taxon>Magnoliopsida</taxon>
        <taxon>eudicotyledons</taxon>
        <taxon>Gunneridae</taxon>
        <taxon>Pentapetalae</taxon>
        <taxon>asterids</taxon>
        <taxon>campanulids</taxon>
        <taxon>Asterales</taxon>
        <taxon>Asteraceae</taxon>
        <taxon>Asteroideae</taxon>
        <taxon>Anthemideae</taxon>
        <taxon>Artemisiinae</taxon>
        <taxon>Artemisia</taxon>
    </lineage>
</organism>
<keyword evidence="4" id="KW-1185">Reference proteome</keyword>
<dbReference type="InterPro" id="IPR042163">
    <property type="entry name" value="PHF12"/>
</dbReference>
<dbReference type="InterPro" id="IPR000182">
    <property type="entry name" value="GNAT_dom"/>
</dbReference>
<dbReference type="GO" id="GO:0003714">
    <property type="term" value="F:transcription corepressor activity"/>
    <property type="evidence" value="ECO:0007669"/>
    <property type="project" value="InterPro"/>
</dbReference>
<dbReference type="SUPFAM" id="SSF55729">
    <property type="entry name" value="Acyl-CoA N-acyltransferases (Nat)"/>
    <property type="match status" value="1"/>
</dbReference>
<dbReference type="EMBL" id="PKPP01006396">
    <property type="protein sequence ID" value="PWA56638.1"/>
    <property type="molecule type" value="Genomic_DNA"/>
</dbReference>
<protein>
    <submittedName>
        <fullName evidence="3">Acyl-CoA N-acyltransferase</fullName>
    </submittedName>
</protein>
<evidence type="ECO:0000313" key="3">
    <source>
        <dbReference type="EMBL" id="PWA56638.1"/>
    </source>
</evidence>
<dbReference type="InterPro" id="IPR056511">
    <property type="entry name" value="IDM1_C"/>
</dbReference>
<reference evidence="3 4" key="1">
    <citation type="journal article" date="2018" name="Mol. Plant">
        <title>The genome of Artemisia annua provides insight into the evolution of Asteraceae family and artemisinin biosynthesis.</title>
        <authorList>
            <person name="Shen Q."/>
            <person name="Zhang L."/>
            <person name="Liao Z."/>
            <person name="Wang S."/>
            <person name="Yan T."/>
            <person name="Shi P."/>
            <person name="Liu M."/>
            <person name="Fu X."/>
            <person name="Pan Q."/>
            <person name="Wang Y."/>
            <person name="Lv Z."/>
            <person name="Lu X."/>
            <person name="Zhang F."/>
            <person name="Jiang W."/>
            <person name="Ma Y."/>
            <person name="Chen M."/>
            <person name="Hao X."/>
            <person name="Li L."/>
            <person name="Tang Y."/>
            <person name="Lv G."/>
            <person name="Zhou Y."/>
            <person name="Sun X."/>
            <person name="Brodelius P.E."/>
            <person name="Rose J.K.C."/>
            <person name="Tang K."/>
        </authorList>
    </citation>
    <scope>NUCLEOTIDE SEQUENCE [LARGE SCALE GENOMIC DNA]</scope>
    <source>
        <strain evidence="4">cv. Huhao1</strain>
        <tissue evidence="3">Leaf</tissue>
    </source>
</reference>
<dbReference type="Pfam" id="PF23209">
    <property type="entry name" value="IDM1_C"/>
    <property type="match status" value="1"/>
</dbReference>
<comment type="caution">
    <text evidence="3">The sequence shown here is derived from an EMBL/GenBank/DDBJ whole genome shotgun (WGS) entry which is preliminary data.</text>
</comment>
<dbReference type="GO" id="GO:0016747">
    <property type="term" value="F:acyltransferase activity, transferring groups other than amino-acyl groups"/>
    <property type="evidence" value="ECO:0007669"/>
    <property type="project" value="InterPro"/>
</dbReference>
<dbReference type="Gene3D" id="3.40.630.30">
    <property type="match status" value="1"/>
</dbReference>
<evidence type="ECO:0000259" key="2">
    <source>
        <dbReference type="PROSITE" id="PS51186"/>
    </source>
</evidence>
<dbReference type="GO" id="GO:0005634">
    <property type="term" value="C:nucleus"/>
    <property type="evidence" value="ECO:0007669"/>
    <property type="project" value="TreeGrafter"/>
</dbReference>
<dbReference type="PANTHER" id="PTHR46309:SF25">
    <property type="entry name" value="ACYL-COA N-ACYLTRANSFERASE WITH RING_FYVE_PHD-TYPE ZINC FINGER PROTEIN-RELATED"/>
    <property type="match status" value="1"/>
</dbReference>
<evidence type="ECO:0000256" key="1">
    <source>
        <dbReference type="SAM" id="MobiDB-lite"/>
    </source>
</evidence>